<sequence length="206" mass="23199">MMNTEITPQQKLENIIRSLREKRSVMVSGREDIAMTLRAHPTVFFLEEGRASLRLKSNGYIIADFTAPAVLGLELLCGHEPDTTVAIQDSARLIQVLSSDLAAEIELSGMWHDVFSILADNARHVRDNLAISAFGSNYHIVRHHLLALSNGDGGLLKQESFHRYISERSTVSRSTLYKVVRSLQAGQYITMERGKLIELRHLPKNY</sequence>
<protein>
    <recommendedName>
        <fullName evidence="1">IprA winged helix-turn-helix domain-containing protein</fullName>
    </recommendedName>
</protein>
<dbReference type="InterPro" id="IPR041687">
    <property type="entry name" value="HTH_46"/>
</dbReference>
<accession>A0A4P8GKF6</accession>
<geneLocation type="plasmid" evidence="2">
    <name>pNRZ-28021</name>
</geneLocation>
<reference evidence="2" key="1">
    <citation type="submission" date="2019-01" db="EMBL/GenBank/DDBJ databases">
        <title>Genetic and biochemical characterization of FRI-3, a novel variant of the Ambler class A carbapenemase FRI-1.</title>
        <authorList>
            <person name="Schauer J.M."/>
            <person name="Gatermann S.G."/>
            <person name="Pfennigwerth N.E."/>
        </authorList>
    </citation>
    <scope>NUCLEOTIDE SEQUENCE</scope>
    <source>
        <plasmid evidence="2">pNRZ-28021</plasmid>
    </source>
</reference>
<dbReference type="Pfam" id="PF15977">
    <property type="entry name" value="HTH_46"/>
    <property type="match status" value="1"/>
</dbReference>
<dbReference type="EMBL" id="MK471334">
    <property type="protein sequence ID" value="QCO95806.1"/>
    <property type="molecule type" value="Genomic_DNA"/>
</dbReference>
<keyword evidence="2" id="KW-0614">Plasmid</keyword>
<dbReference type="Gene3D" id="2.60.120.10">
    <property type="entry name" value="Jelly Rolls"/>
    <property type="match status" value="1"/>
</dbReference>
<dbReference type="RefSeq" id="WP_181368480.1">
    <property type="nucleotide sequence ID" value="NZ_MK471334.1"/>
</dbReference>
<evidence type="ECO:0000313" key="2">
    <source>
        <dbReference type="EMBL" id="QCO95806.1"/>
    </source>
</evidence>
<name>A0A4P8GKF6_ENTCL</name>
<dbReference type="InterPro" id="IPR014710">
    <property type="entry name" value="RmlC-like_jellyroll"/>
</dbReference>
<dbReference type="AlphaFoldDB" id="A0A4P8GKF6"/>
<feature type="domain" description="IprA winged helix-turn-helix" evidence="1">
    <location>
        <begin position="138"/>
        <end position="204"/>
    </location>
</feature>
<proteinExistence type="predicted"/>
<evidence type="ECO:0000259" key="1">
    <source>
        <dbReference type="Pfam" id="PF15977"/>
    </source>
</evidence>
<organism evidence="2">
    <name type="scientific">Enterobacter cloacae</name>
    <dbReference type="NCBI Taxonomy" id="550"/>
    <lineage>
        <taxon>Bacteria</taxon>
        <taxon>Pseudomonadati</taxon>
        <taxon>Pseudomonadota</taxon>
        <taxon>Gammaproteobacteria</taxon>
        <taxon>Enterobacterales</taxon>
        <taxon>Enterobacteriaceae</taxon>
        <taxon>Enterobacter</taxon>
        <taxon>Enterobacter cloacae complex</taxon>
    </lineage>
</organism>